<keyword evidence="7" id="KW-1185">Reference proteome</keyword>
<comment type="similarity">
    <text evidence="2">Belongs to the IQD family.</text>
</comment>
<dbReference type="PANTHER" id="PTHR32295">
    <property type="entry name" value="IQ-DOMAIN 5-RELATED"/>
    <property type="match status" value="1"/>
</dbReference>
<dbReference type="Gene3D" id="1.20.5.190">
    <property type="match status" value="1"/>
</dbReference>
<dbReference type="InterPro" id="IPR025064">
    <property type="entry name" value="DUF4005"/>
</dbReference>
<evidence type="ECO:0000256" key="1">
    <source>
        <dbReference type="ARBA" id="ARBA00022860"/>
    </source>
</evidence>
<dbReference type="EMBL" id="KQ989523">
    <property type="protein sequence ID" value="KZV54419.1"/>
    <property type="molecule type" value="Genomic_DNA"/>
</dbReference>
<evidence type="ECO:0000259" key="5">
    <source>
        <dbReference type="Pfam" id="PF13178"/>
    </source>
</evidence>
<feature type="domain" description="DUF4005" evidence="5">
    <location>
        <begin position="243"/>
        <end position="298"/>
    </location>
</feature>
<dbReference type="SMART" id="SM00015">
    <property type="entry name" value="IQ"/>
    <property type="match status" value="2"/>
</dbReference>
<reference evidence="6 7" key="1">
    <citation type="journal article" date="2015" name="Proc. Natl. Acad. Sci. U.S.A.">
        <title>The resurrection genome of Boea hygrometrica: A blueprint for survival of dehydration.</title>
        <authorList>
            <person name="Xiao L."/>
            <person name="Yang G."/>
            <person name="Zhang L."/>
            <person name="Yang X."/>
            <person name="Zhao S."/>
            <person name="Ji Z."/>
            <person name="Zhou Q."/>
            <person name="Hu M."/>
            <person name="Wang Y."/>
            <person name="Chen M."/>
            <person name="Xu Y."/>
            <person name="Jin H."/>
            <person name="Xiao X."/>
            <person name="Hu G."/>
            <person name="Bao F."/>
            <person name="Hu Y."/>
            <person name="Wan P."/>
            <person name="Li L."/>
            <person name="Deng X."/>
            <person name="Kuang T."/>
            <person name="Xiang C."/>
            <person name="Zhu J.K."/>
            <person name="Oliver M.J."/>
            <person name="He Y."/>
        </authorList>
    </citation>
    <scope>NUCLEOTIDE SEQUENCE [LARGE SCALE GENOMIC DNA]</scope>
    <source>
        <strain evidence="7">cv. XS01</strain>
    </source>
</reference>
<protein>
    <submittedName>
        <fullName evidence="6">Protein IQ-DOMAIN 1-like</fullName>
    </submittedName>
</protein>
<dbReference type="GO" id="GO:0005516">
    <property type="term" value="F:calmodulin binding"/>
    <property type="evidence" value="ECO:0007669"/>
    <property type="project" value="UniProtKB-KW"/>
</dbReference>
<evidence type="ECO:0000313" key="6">
    <source>
        <dbReference type="EMBL" id="KZV54419.1"/>
    </source>
</evidence>
<accession>A0A2Z7D793</accession>
<evidence type="ECO:0000256" key="2">
    <source>
        <dbReference type="ARBA" id="ARBA00024341"/>
    </source>
</evidence>
<sequence>MGKAGKWIRNLLVGTGTHAASVEEGPRVKRRWSFKRSHKTNKSFDSVEHGHNHNLVMPLLPSTNAAATKIQAAYRSYLARRALRALRGLVKLQALVKGYLVRKQMNYVVRSMHAVMAIQVRARMQRIQMADKPVKMSYKLTSASDAQIAEQIQENRVVHGTGEELTRRISERMDHRRSLRVEDYGCSRLSVSRREYELNPCPSPSALSLTTSSSMSFDGRQETMAPTNSKNLLMWHENKPFISRLAKCPDHVTSDSSFVPNYMSTTNSSKAKARSHSEPKQRPLTVTDQKRIRSSSMDWKGGKNQRHWSIKIYRSSKSTDDKTKSLIPFEARVLAFSSYSFHDI</sequence>
<dbReference type="PANTHER" id="PTHR32295:SF216">
    <property type="entry name" value="PROTEIN IQ-DOMAIN 3"/>
    <property type="match status" value="1"/>
</dbReference>
<gene>
    <name evidence="6" type="ORF">F511_09734</name>
</gene>
<dbReference type="Proteomes" id="UP000250235">
    <property type="component" value="Unassembled WGS sequence"/>
</dbReference>
<organism evidence="6 7">
    <name type="scientific">Dorcoceras hygrometricum</name>
    <dbReference type="NCBI Taxonomy" id="472368"/>
    <lineage>
        <taxon>Eukaryota</taxon>
        <taxon>Viridiplantae</taxon>
        <taxon>Streptophyta</taxon>
        <taxon>Embryophyta</taxon>
        <taxon>Tracheophyta</taxon>
        <taxon>Spermatophyta</taxon>
        <taxon>Magnoliopsida</taxon>
        <taxon>eudicotyledons</taxon>
        <taxon>Gunneridae</taxon>
        <taxon>Pentapetalae</taxon>
        <taxon>asterids</taxon>
        <taxon>lamiids</taxon>
        <taxon>Lamiales</taxon>
        <taxon>Gesneriaceae</taxon>
        <taxon>Didymocarpoideae</taxon>
        <taxon>Trichosporeae</taxon>
        <taxon>Loxocarpinae</taxon>
        <taxon>Dorcoceras</taxon>
    </lineage>
</organism>
<dbReference type="InterPro" id="IPR000048">
    <property type="entry name" value="IQ_motif_EF-hand-BS"/>
</dbReference>
<evidence type="ECO:0000256" key="4">
    <source>
        <dbReference type="SAM" id="MobiDB-lite"/>
    </source>
</evidence>
<feature type="region of interest" description="Disordered" evidence="4">
    <location>
        <begin position="264"/>
        <end position="302"/>
    </location>
</feature>
<name>A0A2Z7D793_9LAMI</name>
<evidence type="ECO:0000256" key="3">
    <source>
        <dbReference type="ARBA" id="ARBA00024378"/>
    </source>
</evidence>
<keyword evidence="1" id="KW-0112">Calmodulin-binding</keyword>
<proteinExistence type="inferred from homology"/>
<dbReference type="Pfam" id="PF13178">
    <property type="entry name" value="DUF4005"/>
    <property type="match status" value="1"/>
</dbReference>
<dbReference type="PROSITE" id="PS50096">
    <property type="entry name" value="IQ"/>
    <property type="match status" value="2"/>
</dbReference>
<dbReference type="Pfam" id="PF00612">
    <property type="entry name" value="IQ"/>
    <property type="match status" value="2"/>
</dbReference>
<dbReference type="OrthoDB" id="1298402at2759"/>
<comment type="subunit">
    <text evidence="3">Binds to multiple calmodulin (CaM) in the presence of Ca(2+) and CaM-like proteins.</text>
</comment>
<dbReference type="AlphaFoldDB" id="A0A2Z7D793"/>
<evidence type="ECO:0000313" key="7">
    <source>
        <dbReference type="Proteomes" id="UP000250235"/>
    </source>
</evidence>